<accession>A0A8C3S360</accession>
<name>A0A8C3S360_CHESE</name>
<dbReference type="AlphaFoldDB" id="A0A8C3S360"/>
<protein>
    <recommendedName>
        <fullName evidence="1">Choline/carnitine acyltransferase domain-containing protein</fullName>
    </recommendedName>
</protein>
<evidence type="ECO:0000313" key="2">
    <source>
        <dbReference type="Ensembl" id="ENSCSRP00000007927.1"/>
    </source>
</evidence>
<dbReference type="InterPro" id="IPR039551">
    <property type="entry name" value="Cho/carn_acyl_trans"/>
</dbReference>
<dbReference type="SUPFAM" id="SSF52777">
    <property type="entry name" value="CoA-dependent acyltransferases"/>
    <property type="match status" value="1"/>
</dbReference>
<feature type="domain" description="Choline/carnitine acyltransferase" evidence="1">
    <location>
        <begin position="5"/>
        <end position="53"/>
    </location>
</feature>
<keyword evidence="3" id="KW-1185">Reference proteome</keyword>
<proteinExistence type="predicted"/>
<organism evidence="2 3">
    <name type="scientific">Chelydra serpentina</name>
    <name type="common">Snapping turtle</name>
    <name type="synonym">Testudo serpentina</name>
    <dbReference type="NCBI Taxonomy" id="8475"/>
    <lineage>
        <taxon>Eukaryota</taxon>
        <taxon>Metazoa</taxon>
        <taxon>Chordata</taxon>
        <taxon>Craniata</taxon>
        <taxon>Vertebrata</taxon>
        <taxon>Euteleostomi</taxon>
        <taxon>Archelosauria</taxon>
        <taxon>Testudinata</taxon>
        <taxon>Testudines</taxon>
        <taxon>Cryptodira</taxon>
        <taxon>Durocryptodira</taxon>
        <taxon>Americhelydia</taxon>
        <taxon>Chelydroidea</taxon>
        <taxon>Chelydridae</taxon>
        <taxon>Chelydra</taxon>
    </lineage>
</organism>
<sequence>MLLGRSLFTVCLDAPVLKVSDERYPSRVAAQMLHGGGSYSNSGNRWFDKTLQVSRGRDFLTFGCP</sequence>
<reference evidence="2" key="1">
    <citation type="submission" date="2025-08" db="UniProtKB">
        <authorList>
            <consortium name="Ensembl"/>
        </authorList>
    </citation>
    <scope>IDENTIFICATION</scope>
</reference>
<evidence type="ECO:0000259" key="1">
    <source>
        <dbReference type="Pfam" id="PF00755"/>
    </source>
</evidence>
<dbReference type="Ensembl" id="ENSCSRT00000008193.1">
    <property type="protein sequence ID" value="ENSCSRP00000007927.1"/>
    <property type="gene ID" value="ENSCSRG00000005838.1"/>
</dbReference>
<dbReference type="Proteomes" id="UP000694403">
    <property type="component" value="Unplaced"/>
</dbReference>
<evidence type="ECO:0000313" key="3">
    <source>
        <dbReference type="Proteomes" id="UP000694403"/>
    </source>
</evidence>
<dbReference type="Gene3D" id="3.30.559.70">
    <property type="entry name" value="Choline/Carnitine o-acyltransferase, domain 2"/>
    <property type="match status" value="1"/>
</dbReference>
<dbReference type="Pfam" id="PF00755">
    <property type="entry name" value="Carn_acyltransf"/>
    <property type="match status" value="1"/>
</dbReference>
<dbReference type="InterPro" id="IPR042231">
    <property type="entry name" value="Cho/carn_acyl_trans_2"/>
</dbReference>
<reference evidence="2" key="2">
    <citation type="submission" date="2025-09" db="UniProtKB">
        <authorList>
            <consortium name="Ensembl"/>
        </authorList>
    </citation>
    <scope>IDENTIFICATION</scope>
</reference>